<sequence length="303" mass="33108">MSCASTVARTALSPTQEELVEVPELCPPASEDAHPKKKPKLGVQKVSRSTTAREATVSEARGSKEGLGGDRSGARSCRGKEHATSTRADPATGKAPHPRSMKDLWVLSPVLVKQLYRAPSKVLIDQVVKSLVWVINCMGDKITDLRNEIRELKVIPGPTMVVLAKQRATDLHTTVDQLKSNPGDAKGKWINDSLEVPLLWYHSAAKPIALLSVALPLAAPDHSHDHVPLYGTHCTTYYLLHSLVEQFCINPKSLTFGYLDEKPIDIGLMKFLGLCPFALSWYPELAFAFSTSLAPFTTNVLPP</sequence>
<name>A0A426YGA1_ENSVE</name>
<evidence type="ECO:0000313" key="3">
    <source>
        <dbReference type="Proteomes" id="UP000287651"/>
    </source>
</evidence>
<evidence type="ECO:0000313" key="2">
    <source>
        <dbReference type="EMBL" id="RRT50781.1"/>
    </source>
</evidence>
<accession>A0A426YGA1</accession>
<feature type="region of interest" description="Disordered" evidence="1">
    <location>
        <begin position="1"/>
        <end position="99"/>
    </location>
</feature>
<gene>
    <name evidence="2" type="ORF">B296_00006988</name>
</gene>
<dbReference type="AlphaFoldDB" id="A0A426YGA1"/>
<dbReference type="Proteomes" id="UP000287651">
    <property type="component" value="Unassembled WGS sequence"/>
</dbReference>
<reference evidence="2 3" key="1">
    <citation type="journal article" date="2014" name="Agronomy (Basel)">
        <title>A Draft Genome Sequence for Ensete ventricosum, the Drought-Tolerant Tree Against Hunger.</title>
        <authorList>
            <person name="Harrison J."/>
            <person name="Moore K.A."/>
            <person name="Paszkiewicz K."/>
            <person name="Jones T."/>
            <person name="Grant M."/>
            <person name="Ambacheew D."/>
            <person name="Muzemil S."/>
            <person name="Studholme D.J."/>
        </authorList>
    </citation>
    <scope>NUCLEOTIDE SEQUENCE [LARGE SCALE GENOMIC DNA]</scope>
</reference>
<comment type="caution">
    <text evidence="2">The sequence shown here is derived from an EMBL/GenBank/DDBJ whole genome shotgun (WGS) entry which is preliminary data.</text>
</comment>
<proteinExistence type="predicted"/>
<dbReference type="EMBL" id="AMZH03012574">
    <property type="protein sequence ID" value="RRT50781.1"/>
    <property type="molecule type" value="Genomic_DNA"/>
</dbReference>
<evidence type="ECO:0000256" key="1">
    <source>
        <dbReference type="SAM" id="MobiDB-lite"/>
    </source>
</evidence>
<feature type="compositionally biased region" description="Polar residues" evidence="1">
    <location>
        <begin position="1"/>
        <end position="16"/>
    </location>
</feature>
<protein>
    <submittedName>
        <fullName evidence="2">Uncharacterized protein</fullName>
    </submittedName>
</protein>
<organism evidence="2 3">
    <name type="scientific">Ensete ventricosum</name>
    <name type="common">Abyssinian banana</name>
    <name type="synonym">Musa ensete</name>
    <dbReference type="NCBI Taxonomy" id="4639"/>
    <lineage>
        <taxon>Eukaryota</taxon>
        <taxon>Viridiplantae</taxon>
        <taxon>Streptophyta</taxon>
        <taxon>Embryophyta</taxon>
        <taxon>Tracheophyta</taxon>
        <taxon>Spermatophyta</taxon>
        <taxon>Magnoliopsida</taxon>
        <taxon>Liliopsida</taxon>
        <taxon>Zingiberales</taxon>
        <taxon>Musaceae</taxon>
        <taxon>Ensete</taxon>
    </lineage>
</organism>